<dbReference type="GO" id="GO:0045944">
    <property type="term" value="P:positive regulation of transcription by RNA polymerase II"/>
    <property type="evidence" value="ECO:0007669"/>
    <property type="project" value="TreeGrafter"/>
</dbReference>
<dbReference type="GO" id="GO:0005634">
    <property type="term" value="C:nucleus"/>
    <property type="evidence" value="ECO:0007669"/>
    <property type="project" value="UniProtKB-SubCell"/>
</dbReference>
<protein>
    <recommendedName>
        <fullName evidence="5">Transcription factor domain-containing protein</fullName>
    </recommendedName>
</protein>
<dbReference type="Pfam" id="PF11951">
    <property type="entry name" value="Fungal_trans_2"/>
    <property type="match status" value="1"/>
</dbReference>
<dbReference type="GeneID" id="27353501"/>
<dbReference type="EMBL" id="KN847332">
    <property type="protein sequence ID" value="KIW48866.1"/>
    <property type="molecule type" value="Genomic_DNA"/>
</dbReference>
<keyword evidence="4" id="KW-1185">Reference proteome</keyword>
<dbReference type="AlphaFoldDB" id="A0A0D2B9H8"/>
<dbReference type="RefSeq" id="XP_016269082.1">
    <property type="nucleotide sequence ID" value="XM_016402029.1"/>
</dbReference>
<gene>
    <name evidence="3" type="ORF">PV06_01427</name>
</gene>
<evidence type="ECO:0000313" key="4">
    <source>
        <dbReference type="Proteomes" id="UP000053342"/>
    </source>
</evidence>
<keyword evidence="2" id="KW-0539">Nucleus</keyword>
<dbReference type="GO" id="GO:0000976">
    <property type="term" value="F:transcription cis-regulatory region binding"/>
    <property type="evidence" value="ECO:0007669"/>
    <property type="project" value="TreeGrafter"/>
</dbReference>
<accession>A0A0D2B9H8</accession>
<comment type="subcellular location">
    <subcellularLocation>
        <location evidence="1">Nucleus</location>
    </subcellularLocation>
</comment>
<name>A0A0D2B9H8_9EURO</name>
<reference evidence="3 4" key="1">
    <citation type="submission" date="2015-01" db="EMBL/GenBank/DDBJ databases">
        <title>The Genome Sequence of Exophiala oligosperma CBS72588.</title>
        <authorList>
            <consortium name="The Broad Institute Genomics Platform"/>
            <person name="Cuomo C."/>
            <person name="de Hoog S."/>
            <person name="Gorbushina A."/>
            <person name="Stielow B."/>
            <person name="Teixiera M."/>
            <person name="Abouelleil A."/>
            <person name="Chapman S.B."/>
            <person name="Priest M."/>
            <person name="Young S.K."/>
            <person name="Wortman J."/>
            <person name="Nusbaum C."/>
            <person name="Birren B."/>
        </authorList>
    </citation>
    <scope>NUCLEOTIDE SEQUENCE [LARGE SCALE GENOMIC DNA]</scope>
    <source>
        <strain evidence="3 4">CBS 72588</strain>
    </source>
</reference>
<dbReference type="GO" id="GO:0003700">
    <property type="term" value="F:DNA-binding transcription factor activity"/>
    <property type="evidence" value="ECO:0007669"/>
    <property type="project" value="TreeGrafter"/>
</dbReference>
<dbReference type="Proteomes" id="UP000053342">
    <property type="component" value="Unassembled WGS sequence"/>
</dbReference>
<dbReference type="InterPro" id="IPR021858">
    <property type="entry name" value="Fun_TF"/>
</dbReference>
<evidence type="ECO:0000313" key="3">
    <source>
        <dbReference type="EMBL" id="KIW48866.1"/>
    </source>
</evidence>
<dbReference type="PANTHER" id="PTHR37534:SF11">
    <property type="entry name" value="ZN(II)2CYS6 TRANSCRIPTION FACTOR (EUROFUNG)"/>
    <property type="match status" value="1"/>
</dbReference>
<proteinExistence type="predicted"/>
<evidence type="ECO:0008006" key="5">
    <source>
        <dbReference type="Google" id="ProtNLM"/>
    </source>
</evidence>
<dbReference type="OrthoDB" id="4835445at2759"/>
<evidence type="ECO:0000256" key="1">
    <source>
        <dbReference type="ARBA" id="ARBA00004123"/>
    </source>
</evidence>
<dbReference type="VEuPathDB" id="FungiDB:PV06_01427"/>
<organism evidence="3 4">
    <name type="scientific">Exophiala oligosperma</name>
    <dbReference type="NCBI Taxonomy" id="215243"/>
    <lineage>
        <taxon>Eukaryota</taxon>
        <taxon>Fungi</taxon>
        <taxon>Dikarya</taxon>
        <taxon>Ascomycota</taxon>
        <taxon>Pezizomycotina</taxon>
        <taxon>Eurotiomycetes</taxon>
        <taxon>Chaetothyriomycetidae</taxon>
        <taxon>Chaetothyriales</taxon>
        <taxon>Herpotrichiellaceae</taxon>
        <taxon>Exophiala</taxon>
    </lineage>
</organism>
<dbReference type="HOGENOM" id="CLU_014597_2_1_1"/>
<evidence type="ECO:0000256" key="2">
    <source>
        <dbReference type="ARBA" id="ARBA00023242"/>
    </source>
</evidence>
<sequence>MTIPVGDPELLHDHQIVDFNPPASNPHFDIPFSGLEGLEWSSSIPGSPSTLIDLNDGDSPDMEQDILSTSLVRHGISAQPLDGTSKHHSLNLCQEADLRPLSERPSRVLNDYSSVLVEYYFKEVAGIFSCYNSHLNPFRSTVSKLWQSSNSVFYVLQSMAAACLSDVVPSLHAVGYRLRHAAMTCVEADIRESKVETDSLLTLIMLGLSASWHDANDLGHEQFKHARTLMGALTRGQPPAFLEANNKRNLRFFQEAMIYWEMLLSYVSDVSIALPPTQGPELSSDEHNTLHQPNFPHPWTGVGREAQVLVFEVGRLVRKERLRIRNRPIFTSLADVDESYKVIQQAHGLAQRLQQLNLPTAQAIVNPGDAQTPVEHLLTVAELYRLTGLLQLYRVFPDLLADCGNLLGNPEYPEQEQVSSDIMDQSLATRAVEIVNLLRTLPIESATKCVQPFFFVAVASELRVPPAAGPLGQNIQGTEPSTASPNAIEILDARKFVISRLSTFEHVLPAKPLRQMRRIVTLTWEQIDKGLADIYWMDVMTEKGWETTLG</sequence>
<dbReference type="PANTHER" id="PTHR37534">
    <property type="entry name" value="TRANSCRIPTIONAL ACTIVATOR PROTEIN UGA3"/>
    <property type="match status" value="1"/>
</dbReference>